<accession>A0AAD5V4U2</accession>
<proteinExistence type="predicted"/>
<feature type="region of interest" description="Disordered" evidence="1">
    <location>
        <begin position="320"/>
        <end position="341"/>
    </location>
</feature>
<reference evidence="2" key="1">
    <citation type="submission" date="2022-07" db="EMBL/GenBank/DDBJ databases">
        <title>Genome Sequence of Physisporinus lineatus.</title>
        <authorList>
            <person name="Buettner E."/>
        </authorList>
    </citation>
    <scope>NUCLEOTIDE SEQUENCE</scope>
    <source>
        <strain evidence="2">VT162</strain>
    </source>
</reference>
<dbReference type="EMBL" id="JANAWD010000175">
    <property type="protein sequence ID" value="KAJ3484807.1"/>
    <property type="molecule type" value="Genomic_DNA"/>
</dbReference>
<comment type="caution">
    <text evidence="2">The sequence shown here is derived from an EMBL/GenBank/DDBJ whole genome shotgun (WGS) entry which is preliminary data.</text>
</comment>
<gene>
    <name evidence="2" type="ORF">NLI96_g5388</name>
</gene>
<dbReference type="Proteomes" id="UP001212997">
    <property type="component" value="Unassembled WGS sequence"/>
</dbReference>
<name>A0AAD5V4U2_9APHY</name>
<organism evidence="2 3">
    <name type="scientific">Meripilus lineatus</name>
    <dbReference type="NCBI Taxonomy" id="2056292"/>
    <lineage>
        <taxon>Eukaryota</taxon>
        <taxon>Fungi</taxon>
        <taxon>Dikarya</taxon>
        <taxon>Basidiomycota</taxon>
        <taxon>Agaricomycotina</taxon>
        <taxon>Agaricomycetes</taxon>
        <taxon>Polyporales</taxon>
        <taxon>Meripilaceae</taxon>
        <taxon>Meripilus</taxon>
    </lineage>
</organism>
<evidence type="ECO:0000313" key="3">
    <source>
        <dbReference type="Proteomes" id="UP001212997"/>
    </source>
</evidence>
<evidence type="ECO:0000313" key="2">
    <source>
        <dbReference type="EMBL" id="KAJ3484807.1"/>
    </source>
</evidence>
<sequence>MSLAGVWRVEDGIVTSPGHAFLPPVPIRDRCYADIGEELHRPPELDATFDRRWIKDDYFWTAFAPEVPDCSGCFQSLSVTKSSIPIVSSKNSFVLRSSIMQEWVSIENSLIRTVDALKSSYKPHMPLYTRSPNPPSWYGYQRSFGSYRQAKNSAWASRSAFLSLMTYTSYLIGTAIAHDSLMSDISIPRWAGVLVDIHKAPYSWVNGLSNSWVADFCLRTGARRLGGFVNTSVTQWQWPDCILKTFGRLGIPLWFWFPSTDVPNIPRVYIPFFQYVPPSVPQTSPEPVDRVVSDRPPSETWEQFFAKRAANNAEREKIETQGEKQKRLHRHKQSLSNGHPVCPGRKGARVYEWEESLAYPGVYRRVSVPRSAVQDKWEMYTDAQKKYDAFFNEWDLFPEPDKSGNTISTEDEYDEIIPIPVDPPSRSRQETWSHSGSWSEIQLNFKVDDIVFDQLLSNLTSRYGLLRTAIPSLPEDAKSFSRIKFYLGFPSDSLDEVDQLRARALIAALMSPNVPSHHLFDLSASSMTECATVELSSGFLNHDTPVYQLFPSQRLPTTNIILIHDAVDAMHFLRRKDWHSSPPFALQQLVSRGIPFTHLHLPISQSSSSRVNHPAVHLGWQGNRCSGSPADYQQYLQVRSQLLNQNAVVRAGLGTGGIVWRLIIDEVNVEDLFAAPGPEALSHATPVDYADFGYLMFTLTDRDREVIAGVYHLPTEIRNQETTKSWWPPHQVWLKSGFSVGYWTRSCEEWFQKRQREILEGKATLQTAAQWGKILKFERRQIAKMNDNLALYTGRYLRTRCPVAGC</sequence>
<evidence type="ECO:0000256" key="1">
    <source>
        <dbReference type="SAM" id="MobiDB-lite"/>
    </source>
</evidence>
<protein>
    <submittedName>
        <fullName evidence="2">Uncharacterized protein</fullName>
    </submittedName>
</protein>
<keyword evidence="3" id="KW-1185">Reference proteome</keyword>
<dbReference type="AlphaFoldDB" id="A0AAD5V4U2"/>